<dbReference type="AlphaFoldDB" id="A0A095VU18"/>
<name>A0A095VU18_9GAMM</name>
<proteinExistence type="predicted"/>
<evidence type="ECO:0000313" key="1">
    <source>
        <dbReference type="EMBL" id="KGE04865.1"/>
    </source>
</evidence>
<organism evidence="1 2">
    <name type="scientific">Pseudohaliea rubra DSM 19751</name>
    <dbReference type="NCBI Taxonomy" id="1265313"/>
    <lineage>
        <taxon>Bacteria</taxon>
        <taxon>Pseudomonadati</taxon>
        <taxon>Pseudomonadota</taxon>
        <taxon>Gammaproteobacteria</taxon>
        <taxon>Cellvibrionales</taxon>
        <taxon>Halieaceae</taxon>
        <taxon>Pseudohaliea</taxon>
    </lineage>
</organism>
<reference evidence="1 2" key="1">
    <citation type="journal article" date="2014" name="Genome Announc.">
        <title>Genome Sequence of Gammaproteobacterial Pseudohaliea rubra Type Strain DSM 19751, Isolated from Coastal Seawater of the Mediterranean Sea.</title>
        <authorList>
            <person name="Spring S."/>
            <person name="Fiebig A."/>
            <person name="Riedel T."/>
            <person name="Goker M."/>
            <person name="Klenk H.P."/>
        </authorList>
    </citation>
    <scope>NUCLEOTIDE SEQUENCE [LARGE SCALE GENOMIC DNA]</scope>
    <source>
        <strain evidence="1 2">DSM 19751</strain>
    </source>
</reference>
<protein>
    <submittedName>
        <fullName evidence="1">Uncharacterized protein</fullName>
    </submittedName>
</protein>
<accession>A0A095VU18</accession>
<sequence>MNFLQTAGSGLLCCQYQRRVRRRQGPAGTGRLRVYSAA</sequence>
<keyword evidence="2" id="KW-1185">Reference proteome</keyword>
<dbReference type="HOGENOM" id="CLU_3328615_0_0_6"/>
<evidence type="ECO:0000313" key="2">
    <source>
        <dbReference type="Proteomes" id="UP000029640"/>
    </source>
</evidence>
<dbReference type="EMBL" id="AUVB01000015">
    <property type="protein sequence ID" value="KGE04865.1"/>
    <property type="molecule type" value="Genomic_DNA"/>
</dbReference>
<gene>
    <name evidence="1" type="ORF">HRUBRA_00542</name>
</gene>
<dbReference type="Proteomes" id="UP000029640">
    <property type="component" value="Unassembled WGS sequence"/>
</dbReference>
<comment type="caution">
    <text evidence="1">The sequence shown here is derived from an EMBL/GenBank/DDBJ whole genome shotgun (WGS) entry which is preliminary data.</text>
</comment>